<dbReference type="InterPro" id="IPR053832">
    <property type="entry name" value="DUF6924"/>
</dbReference>
<name>A0AAD7FCU5_9AGAR</name>
<proteinExistence type="predicted"/>
<dbReference type="Proteomes" id="UP001221142">
    <property type="component" value="Unassembled WGS sequence"/>
</dbReference>
<accession>A0AAD7FCU5</accession>
<protein>
    <recommendedName>
        <fullName evidence="1">DUF6924 domain-containing protein</fullName>
    </recommendedName>
</protein>
<evidence type="ECO:0000259" key="1">
    <source>
        <dbReference type="Pfam" id="PF21962"/>
    </source>
</evidence>
<evidence type="ECO:0000313" key="3">
    <source>
        <dbReference type="Proteomes" id="UP001221142"/>
    </source>
</evidence>
<keyword evidence="3" id="KW-1185">Reference proteome</keyword>
<feature type="domain" description="DUF6924" evidence="1">
    <location>
        <begin position="72"/>
        <end position="178"/>
    </location>
</feature>
<organism evidence="2 3">
    <name type="scientific">Roridomyces roridus</name>
    <dbReference type="NCBI Taxonomy" id="1738132"/>
    <lineage>
        <taxon>Eukaryota</taxon>
        <taxon>Fungi</taxon>
        <taxon>Dikarya</taxon>
        <taxon>Basidiomycota</taxon>
        <taxon>Agaricomycotina</taxon>
        <taxon>Agaricomycetes</taxon>
        <taxon>Agaricomycetidae</taxon>
        <taxon>Agaricales</taxon>
        <taxon>Marasmiineae</taxon>
        <taxon>Mycenaceae</taxon>
        <taxon>Roridomyces</taxon>
    </lineage>
</organism>
<evidence type="ECO:0000313" key="2">
    <source>
        <dbReference type="EMBL" id="KAJ7612717.1"/>
    </source>
</evidence>
<dbReference type="Pfam" id="PF21962">
    <property type="entry name" value="DUF6924"/>
    <property type="match status" value="1"/>
</dbReference>
<dbReference type="EMBL" id="JARKIF010000030">
    <property type="protein sequence ID" value="KAJ7612717.1"/>
    <property type="molecule type" value="Genomic_DNA"/>
</dbReference>
<sequence>MAACTIQLPLPAASHANQTLALHQPLNRALLLIQDFEYGDYPENGTWVLLTSETLPSTAPVPTKLPITSAPDNTDFASASLVEINTFMRAKEQTLAALDLSSRNWVVIDQSGLDASTCLVCEQVYDYTEDDKGNSLGLTAQFPACRAPFEEAWIMMANLDISNMDFEEYVDQEKGQDGEGVWTWSTSFSEEGQQRDKVLKELRDGGYSD</sequence>
<reference evidence="2" key="1">
    <citation type="submission" date="2023-03" db="EMBL/GenBank/DDBJ databases">
        <title>Massive genome expansion in bonnet fungi (Mycena s.s.) driven by repeated elements and novel gene families across ecological guilds.</title>
        <authorList>
            <consortium name="Lawrence Berkeley National Laboratory"/>
            <person name="Harder C.B."/>
            <person name="Miyauchi S."/>
            <person name="Viragh M."/>
            <person name="Kuo A."/>
            <person name="Thoen E."/>
            <person name="Andreopoulos B."/>
            <person name="Lu D."/>
            <person name="Skrede I."/>
            <person name="Drula E."/>
            <person name="Henrissat B."/>
            <person name="Morin E."/>
            <person name="Kohler A."/>
            <person name="Barry K."/>
            <person name="LaButti K."/>
            <person name="Morin E."/>
            <person name="Salamov A."/>
            <person name="Lipzen A."/>
            <person name="Mereny Z."/>
            <person name="Hegedus B."/>
            <person name="Baldrian P."/>
            <person name="Stursova M."/>
            <person name="Weitz H."/>
            <person name="Taylor A."/>
            <person name="Grigoriev I.V."/>
            <person name="Nagy L.G."/>
            <person name="Martin F."/>
            <person name="Kauserud H."/>
        </authorList>
    </citation>
    <scope>NUCLEOTIDE SEQUENCE</scope>
    <source>
        <strain evidence="2">9284</strain>
    </source>
</reference>
<comment type="caution">
    <text evidence="2">The sequence shown here is derived from an EMBL/GenBank/DDBJ whole genome shotgun (WGS) entry which is preliminary data.</text>
</comment>
<dbReference type="AlphaFoldDB" id="A0AAD7FCU5"/>
<gene>
    <name evidence="2" type="ORF">FB45DRAFT_874921</name>
</gene>